<dbReference type="Pfam" id="PF00201">
    <property type="entry name" value="UDPGT"/>
    <property type="match status" value="1"/>
</dbReference>
<comment type="catalytic activity">
    <reaction evidence="10">
        <text>glucuronate acceptor + UDP-alpha-D-glucuronate = acceptor beta-D-glucuronoside + UDP + H(+)</text>
        <dbReference type="Rhea" id="RHEA:21032"/>
        <dbReference type="ChEBI" id="CHEBI:15378"/>
        <dbReference type="ChEBI" id="CHEBI:58052"/>
        <dbReference type="ChEBI" id="CHEBI:58223"/>
        <dbReference type="ChEBI" id="CHEBI:132367"/>
        <dbReference type="ChEBI" id="CHEBI:132368"/>
        <dbReference type="EC" id="2.4.1.17"/>
    </reaction>
</comment>
<evidence type="ECO:0000313" key="13">
    <source>
        <dbReference type="EMBL" id="GMT12095.1"/>
    </source>
</evidence>
<dbReference type="PANTHER" id="PTHR48043:SF23">
    <property type="entry name" value="UDP-GLUCURONOSYLTRANSFERASE"/>
    <property type="match status" value="1"/>
</dbReference>
<sequence>LLILPFLLISTVVDTYKILVYNSKFGHSHANFMGSIADVLAEAGHNVTTLMSILDPSVRDGTTRSTMIYVNQSAEVAALQGAFKQKFTDFFSSSNYDPRGSYKSGKFFGSLFTAQCKAVLDDVQLIERLKNEHFDVMIAQHFDMCGVGLVELIKPKSYIATASSFPFGQQHEEFGLPVARSYDPAMFTTHLDVHSTWSRALNIYADYLWRFNFYIPRIEIDALFQARFGPKFPSVMEIGAGSAYVFVNSEPLIDYAVPTITKVIHIPGIGAKEPKELDAEWEAILTRRPRSILLSFGSMVKSIYLPHQIKMSFIEAIKAFPDITFIWKYEDDDDFTKNIGSKVGNLLLTKWMPQVDILNHPNLRAFITHGGMGSTQETALRGVPGIFVPLFGDQPRNAGMMEFNQLGKVMDKFELMNSTKFIEVITEVLENKSYYKNAKRISAMLRKKPFSSREQLIKYTEFAAEFGASPALRPQSHDMNFVEYNNLDIIVAMAFLLGSLIFVSFCFVRTIVTKMSKQ</sequence>
<evidence type="ECO:0000256" key="3">
    <source>
        <dbReference type="ARBA" id="ARBA00012544"/>
    </source>
</evidence>
<comment type="subcellular location">
    <subcellularLocation>
        <location evidence="1">Membrane</location>
        <topology evidence="1">Single-pass membrane protein</topology>
    </subcellularLocation>
</comment>
<evidence type="ECO:0000256" key="6">
    <source>
        <dbReference type="ARBA" id="ARBA00022692"/>
    </source>
</evidence>
<dbReference type="GO" id="GO:0016020">
    <property type="term" value="C:membrane"/>
    <property type="evidence" value="ECO:0007669"/>
    <property type="project" value="UniProtKB-SubCell"/>
</dbReference>
<dbReference type="PANTHER" id="PTHR48043">
    <property type="entry name" value="EG:EG0003.4 PROTEIN-RELATED"/>
    <property type="match status" value="1"/>
</dbReference>
<feature type="transmembrane region" description="Helical" evidence="11">
    <location>
        <begin position="489"/>
        <end position="512"/>
    </location>
</feature>
<feature type="non-terminal residue" evidence="13">
    <location>
        <position position="1"/>
    </location>
</feature>
<evidence type="ECO:0000256" key="4">
    <source>
        <dbReference type="ARBA" id="ARBA00022676"/>
    </source>
</evidence>
<dbReference type="Proteomes" id="UP001432322">
    <property type="component" value="Unassembled WGS sequence"/>
</dbReference>
<evidence type="ECO:0000256" key="7">
    <source>
        <dbReference type="ARBA" id="ARBA00022729"/>
    </source>
</evidence>
<feature type="chain" id="PRO_5043495795" description="glucuronosyltransferase" evidence="12">
    <location>
        <begin position="16"/>
        <end position="518"/>
    </location>
</feature>
<evidence type="ECO:0000256" key="11">
    <source>
        <dbReference type="SAM" id="Phobius"/>
    </source>
</evidence>
<reference evidence="13" key="1">
    <citation type="submission" date="2023-10" db="EMBL/GenBank/DDBJ databases">
        <title>Genome assembly of Pristionchus species.</title>
        <authorList>
            <person name="Yoshida K."/>
            <person name="Sommer R.J."/>
        </authorList>
    </citation>
    <scope>NUCLEOTIDE SEQUENCE</scope>
    <source>
        <strain evidence="13">RS5133</strain>
    </source>
</reference>
<organism evidence="13 14">
    <name type="scientific">Pristionchus fissidentatus</name>
    <dbReference type="NCBI Taxonomy" id="1538716"/>
    <lineage>
        <taxon>Eukaryota</taxon>
        <taxon>Metazoa</taxon>
        <taxon>Ecdysozoa</taxon>
        <taxon>Nematoda</taxon>
        <taxon>Chromadorea</taxon>
        <taxon>Rhabditida</taxon>
        <taxon>Rhabditina</taxon>
        <taxon>Diplogasteromorpha</taxon>
        <taxon>Diplogasteroidea</taxon>
        <taxon>Neodiplogasteridae</taxon>
        <taxon>Pristionchus</taxon>
    </lineage>
</organism>
<dbReference type="InterPro" id="IPR002213">
    <property type="entry name" value="UDP_glucos_trans"/>
</dbReference>
<gene>
    <name evidence="13" type="ORF">PFISCL1PPCAC_3392</name>
</gene>
<accession>A0AAV5UXT3</accession>
<dbReference type="EMBL" id="BTSY01000001">
    <property type="protein sequence ID" value="GMT12095.1"/>
    <property type="molecule type" value="Genomic_DNA"/>
</dbReference>
<evidence type="ECO:0000256" key="9">
    <source>
        <dbReference type="ARBA" id="ARBA00023136"/>
    </source>
</evidence>
<evidence type="ECO:0000256" key="8">
    <source>
        <dbReference type="ARBA" id="ARBA00022989"/>
    </source>
</evidence>
<dbReference type="FunFam" id="3.40.50.2000:FF:000038">
    <property type="entry name" value="UDP-GlucuronosylTransferase"/>
    <property type="match status" value="1"/>
</dbReference>
<keyword evidence="9 11" id="KW-0472">Membrane</keyword>
<evidence type="ECO:0000256" key="2">
    <source>
        <dbReference type="ARBA" id="ARBA00009995"/>
    </source>
</evidence>
<feature type="signal peptide" evidence="12">
    <location>
        <begin position="1"/>
        <end position="15"/>
    </location>
</feature>
<name>A0AAV5UXT3_9BILA</name>
<comment type="similarity">
    <text evidence="2">Belongs to the UDP-glycosyltransferase family.</text>
</comment>
<evidence type="ECO:0000256" key="1">
    <source>
        <dbReference type="ARBA" id="ARBA00004167"/>
    </source>
</evidence>
<dbReference type="CDD" id="cd03784">
    <property type="entry name" value="GT1_Gtf-like"/>
    <property type="match status" value="1"/>
</dbReference>
<keyword evidence="8 11" id="KW-1133">Transmembrane helix</keyword>
<feature type="non-terminal residue" evidence="13">
    <location>
        <position position="518"/>
    </location>
</feature>
<protein>
    <recommendedName>
        <fullName evidence="3">glucuronosyltransferase</fullName>
        <ecNumber evidence="3">2.4.1.17</ecNumber>
    </recommendedName>
</protein>
<keyword evidence="7 12" id="KW-0732">Signal</keyword>
<dbReference type="Gene3D" id="3.40.50.2000">
    <property type="entry name" value="Glycogen Phosphorylase B"/>
    <property type="match status" value="1"/>
</dbReference>
<proteinExistence type="inferred from homology"/>
<evidence type="ECO:0000256" key="12">
    <source>
        <dbReference type="SAM" id="SignalP"/>
    </source>
</evidence>
<evidence type="ECO:0000313" key="14">
    <source>
        <dbReference type="Proteomes" id="UP001432322"/>
    </source>
</evidence>
<dbReference type="EC" id="2.4.1.17" evidence="3"/>
<keyword evidence="4" id="KW-0328">Glycosyltransferase</keyword>
<dbReference type="AlphaFoldDB" id="A0AAV5UXT3"/>
<evidence type="ECO:0000256" key="5">
    <source>
        <dbReference type="ARBA" id="ARBA00022679"/>
    </source>
</evidence>
<comment type="caution">
    <text evidence="13">The sequence shown here is derived from an EMBL/GenBank/DDBJ whole genome shotgun (WGS) entry which is preliminary data.</text>
</comment>
<keyword evidence="14" id="KW-1185">Reference proteome</keyword>
<keyword evidence="6 11" id="KW-0812">Transmembrane</keyword>
<keyword evidence="5" id="KW-0808">Transferase</keyword>
<evidence type="ECO:0000256" key="10">
    <source>
        <dbReference type="ARBA" id="ARBA00047475"/>
    </source>
</evidence>
<dbReference type="InterPro" id="IPR050271">
    <property type="entry name" value="UDP-glycosyltransferase"/>
</dbReference>
<dbReference type="SUPFAM" id="SSF53756">
    <property type="entry name" value="UDP-Glycosyltransferase/glycogen phosphorylase"/>
    <property type="match status" value="1"/>
</dbReference>
<dbReference type="GO" id="GO:0015020">
    <property type="term" value="F:glucuronosyltransferase activity"/>
    <property type="evidence" value="ECO:0007669"/>
    <property type="project" value="UniProtKB-EC"/>
</dbReference>